<dbReference type="GeneID" id="19170175"/>
<evidence type="ECO:0000313" key="9">
    <source>
        <dbReference type="Proteomes" id="UP000019478"/>
    </source>
</evidence>
<organism evidence="8 9">
    <name type="scientific">Capronia epimyces CBS 606.96</name>
    <dbReference type="NCBI Taxonomy" id="1182542"/>
    <lineage>
        <taxon>Eukaryota</taxon>
        <taxon>Fungi</taxon>
        <taxon>Dikarya</taxon>
        <taxon>Ascomycota</taxon>
        <taxon>Pezizomycotina</taxon>
        <taxon>Eurotiomycetes</taxon>
        <taxon>Chaetothyriomycetidae</taxon>
        <taxon>Chaetothyriales</taxon>
        <taxon>Herpotrichiellaceae</taxon>
        <taxon>Capronia</taxon>
    </lineage>
</organism>
<feature type="compositionally biased region" description="Basic and acidic residues" evidence="6">
    <location>
        <begin position="509"/>
        <end position="528"/>
    </location>
</feature>
<dbReference type="Proteomes" id="UP000019478">
    <property type="component" value="Unassembled WGS sequence"/>
</dbReference>
<feature type="transmembrane region" description="Helical" evidence="7">
    <location>
        <begin position="187"/>
        <end position="207"/>
    </location>
</feature>
<keyword evidence="9" id="KW-1185">Reference proteome</keyword>
<dbReference type="GO" id="GO:0016020">
    <property type="term" value="C:membrane"/>
    <property type="evidence" value="ECO:0007669"/>
    <property type="project" value="UniProtKB-SubCell"/>
</dbReference>
<dbReference type="InterPro" id="IPR002293">
    <property type="entry name" value="AA/rel_permease1"/>
</dbReference>
<feature type="transmembrane region" description="Helical" evidence="7">
    <location>
        <begin position="115"/>
        <end position="139"/>
    </location>
</feature>
<feature type="transmembrane region" description="Helical" evidence="7">
    <location>
        <begin position="395"/>
        <end position="420"/>
    </location>
</feature>
<keyword evidence="3 7" id="KW-0812">Transmembrane</keyword>
<evidence type="ECO:0000256" key="3">
    <source>
        <dbReference type="ARBA" id="ARBA00022692"/>
    </source>
</evidence>
<dbReference type="Pfam" id="PF13520">
    <property type="entry name" value="AA_permease_2"/>
    <property type="match status" value="1"/>
</dbReference>
<feature type="transmembrane region" description="Helical" evidence="7">
    <location>
        <begin position="318"/>
        <end position="343"/>
    </location>
</feature>
<dbReference type="STRING" id="1182542.W9XNX5"/>
<dbReference type="EMBL" id="AMGY01000005">
    <property type="protein sequence ID" value="EXJ82252.1"/>
    <property type="molecule type" value="Genomic_DNA"/>
</dbReference>
<accession>W9XNX5</accession>
<evidence type="ECO:0000313" key="8">
    <source>
        <dbReference type="EMBL" id="EXJ82252.1"/>
    </source>
</evidence>
<feature type="transmembrane region" description="Helical" evidence="7">
    <location>
        <begin position="44"/>
        <end position="64"/>
    </location>
</feature>
<dbReference type="Gene3D" id="1.20.1740.10">
    <property type="entry name" value="Amino acid/polyamine transporter I"/>
    <property type="match status" value="1"/>
</dbReference>
<feature type="transmembrane region" description="Helical" evidence="7">
    <location>
        <begin position="371"/>
        <end position="389"/>
    </location>
</feature>
<dbReference type="PIRSF" id="PIRSF006060">
    <property type="entry name" value="AA_transporter"/>
    <property type="match status" value="1"/>
</dbReference>
<feature type="transmembrane region" description="Helical" evidence="7">
    <location>
        <begin position="159"/>
        <end position="180"/>
    </location>
</feature>
<dbReference type="RefSeq" id="XP_007734375.1">
    <property type="nucleotide sequence ID" value="XM_007736185.1"/>
</dbReference>
<evidence type="ECO:0000256" key="4">
    <source>
        <dbReference type="ARBA" id="ARBA00022989"/>
    </source>
</evidence>
<evidence type="ECO:0000256" key="1">
    <source>
        <dbReference type="ARBA" id="ARBA00004141"/>
    </source>
</evidence>
<dbReference type="GO" id="GO:0022857">
    <property type="term" value="F:transmembrane transporter activity"/>
    <property type="evidence" value="ECO:0007669"/>
    <property type="project" value="InterPro"/>
</dbReference>
<keyword evidence="5 7" id="KW-0472">Membrane</keyword>
<evidence type="ECO:0000256" key="5">
    <source>
        <dbReference type="ARBA" id="ARBA00023136"/>
    </source>
</evidence>
<feature type="region of interest" description="Disordered" evidence="6">
    <location>
        <begin position="506"/>
        <end position="537"/>
    </location>
</feature>
<keyword evidence="2" id="KW-0813">Transport</keyword>
<sequence length="537" mass="58884">MEKEMVATHPESSVDVDVEVAEVVIPPKELDRPFRLWSSLGMQFSVSSTPLAIGTYLSFVIGIGGSPVFFFGYLLACVMGFCICLSLAEIAAVYPHASGQIYWTATLMPKKYSRGLSYVTGWLACCGWFFGTAGCLLITSELIWALVNVCHSAFIIQPWHFYLGYVAAGIFGLSMNIPLFRIYPHMLNSLVLLVNGGALFVLIALLVRAHPKQPASYVFTDIVNATGWSGNGVVFFIGLLPGITAVTGFDTAAHLTDELPNPKKQVPQVMVGGAVICALSGIPMILVYMFCIVKPDNLLAPVGGQPIIQLMLDSFDSLALTILGTLVFILGFGSTCATVMTVWTRTWWSFARENGVPFSGTMSRINEYYRLPVNTICFCFGLLCCLGLIELGSSTALNAILGGLILCLYSSYCLAILGLLIGRRKALRKDHYLNLGRFGTVVNVVSVGWILMMIVWLSFPLYLPVTSESMNYASAVFAAVLLCSTVNWFVYSRHIYKAPVAMYEDQEEDHEHKNEKETPAEEARKQSEEDTVASVEN</sequence>
<proteinExistence type="predicted"/>
<comment type="caution">
    <text evidence="8">The sequence shown here is derived from an EMBL/GenBank/DDBJ whole genome shotgun (WGS) entry which is preliminary data.</text>
</comment>
<protein>
    <recommendedName>
        <fullName evidence="10">Choline transport protein</fullName>
    </recommendedName>
</protein>
<feature type="transmembrane region" description="Helical" evidence="7">
    <location>
        <begin position="269"/>
        <end position="290"/>
    </location>
</feature>
<evidence type="ECO:0008006" key="10">
    <source>
        <dbReference type="Google" id="ProtNLM"/>
    </source>
</evidence>
<feature type="transmembrane region" description="Helical" evidence="7">
    <location>
        <begin position="441"/>
        <end position="463"/>
    </location>
</feature>
<evidence type="ECO:0000256" key="6">
    <source>
        <dbReference type="SAM" id="MobiDB-lite"/>
    </source>
</evidence>
<dbReference type="PANTHER" id="PTHR45649">
    <property type="entry name" value="AMINO-ACID PERMEASE BAT1"/>
    <property type="match status" value="1"/>
</dbReference>
<keyword evidence="4 7" id="KW-1133">Transmembrane helix</keyword>
<dbReference type="PANTHER" id="PTHR45649:SF16">
    <property type="entry name" value="7-KETO 8-AMINOPELARGONIC ACID TRANSPORTER"/>
    <property type="match status" value="1"/>
</dbReference>
<evidence type="ECO:0000256" key="7">
    <source>
        <dbReference type="SAM" id="Phobius"/>
    </source>
</evidence>
<name>W9XNX5_9EURO</name>
<evidence type="ECO:0000256" key="2">
    <source>
        <dbReference type="ARBA" id="ARBA00022448"/>
    </source>
</evidence>
<gene>
    <name evidence="8" type="ORF">A1O3_06065</name>
</gene>
<reference evidence="8 9" key="1">
    <citation type="submission" date="2013-03" db="EMBL/GenBank/DDBJ databases">
        <title>The Genome Sequence of Capronia epimyces CBS 606.96.</title>
        <authorList>
            <consortium name="The Broad Institute Genomics Platform"/>
            <person name="Cuomo C."/>
            <person name="de Hoog S."/>
            <person name="Gorbushina A."/>
            <person name="Walker B."/>
            <person name="Young S.K."/>
            <person name="Zeng Q."/>
            <person name="Gargeya S."/>
            <person name="Fitzgerald M."/>
            <person name="Haas B."/>
            <person name="Abouelleil A."/>
            <person name="Allen A.W."/>
            <person name="Alvarado L."/>
            <person name="Arachchi H.M."/>
            <person name="Berlin A.M."/>
            <person name="Chapman S.B."/>
            <person name="Gainer-Dewar J."/>
            <person name="Goldberg J."/>
            <person name="Griggs A."/>
            <person name="Gujja S."/>
            <person name="Hansen M."/>
            <person name="Howarth C."/>
            <person name="Imamovic A."/>
            <person name="Ireland A."/>
            <person name="Larimer J."/>
            <person name="McCowan C."/>
            <person name="Murphy C."/>
            <person name="Pearson M."/>
            <person name="Poon T.W."/>
            <person name="Priest M."/>
            <person name="Roberts A."/>
            <person name="Saif S."/>
            <person name="Shea T."/>
            <person name="Sisk P."/>
            <person name="Sykes S."/>
            <person name="Wortman J."/>
            <person name="Nusbaum C."/>
            <person name="Birren B."/>
        </authorList>
    </citation>
    <scope>NUCLEOTIDE SEQUENCE [LARGE SCALE GENOMIC DNA]</scope>
    <source>
        <strain evidence="8 9">CBS 606.96</strain>
    </source>
</reference>
<feature type="transmembrane region" description="Helical" evidence="7">
    <location>
        <begin position="227"/>
        <end position="249"/>
    </location>
</feature>
<dbReference type="OrthoDB" id="2417308at2759"/>
<dbReference type="eggNOG" id="KOG1289">
    <property type="taxonomic scope" value="Eukaryota"/>
</dbReference>
<comment type="subcellular location">
    <subcellularLocation>
        <location evidence="1">Membrane</location>
        <topology evidence="1">Multi-pass membrane protein</topology>
    </subcellularLocation>
</comment>
<dbReference type="AlphaFoldDB" id="W9XNX5"/>
<feature type="transmembrane region" description="Helical" evidence="7">
    <location>
        <begin position="469"/>
        <end position="490"/>
    </location>
</feature>
<dbReference type="HOGENOM" id="CLU_004495_2_3_1"/>
<feature type="transmembrane region" description="Helical" evidence="7">
    <location>
        <begin position="70"/>
        <end position="94"/>
    </location>
</feature>